<proteinExistence type="predicted"/>
<sequence>MTRARFALPIAIAVWAAIAATVFSVTGAHPPADDWRKVTAGYKGSLGQKPRAPVKILAIGRLI</sequence>
<evidence type="ECO:0000313" key="3">
    <source>
        <dbReference type="EMBL" id="MBB3705122.1"/>
    </source>
</evidence>
<keyword evidence="1" id="KW-0732">Signal</keyword>
<accession>A0AAC8YVA0</accession>
<protein>
    <submittedName>
        <fullName evidence="2">Uncharacterized protein</fullName>
    </submittedName>
</protein>
<geneLocation type="plasmid" evidence="2 4">
    <name>pAA02</name>
</geneLocation>
<evidence type="ECO:0000313" key="5">
    <source>
        <dbReference type="Proteomes" id="UP000577697"/>
    </source>
</evidence>
<dbReference type="RefSeq" id="WP_157097273.1">
    <property type="nucleotide sequence ID" value="NZ_CP015007.1"/>
</dbReference>
<dbReference type="EMBL" id="JACICB010000004">
    <property type="protein sequence ID" value="MBB3705122.1"/>
    <property type="molecule type" value="Genomic_DNA"/>
</dbReference>
<reference evidence="2 4" key="1">
    <citation type="submission" date="2016-03" db="EMBL/GenBank/DDBJ databases">
        <title>Complete genome of Aminobacter aminovorans KCTC 2477.</title>
        <authorList>
            <person name="Kim K.M."/>
        </authorList>
    </citation>
    <scope>NUCLEOTIDE SEQUENCE [LARGE SCALE GENOMIC DNA]</scope>
    <source>
        <strain evidence="2 4">KCTC 2477</strain>
        <plasmid evidence="2 4">pAA02</plasmid>
    </source>
</reference>
<name>A0AAC8YVA0_AMIAI</name>
<dbReference type="Proteomes" id="UP000577697">
    <property type="component" value="Unassembled WGS sequence"/>
</dbReference>
<gene>
    <name evidence="2" type="ORF">AA2016_6222</name>
    <name evidence="3" type="ORF">FHS67_001432</name>
</gene>
<dbReference type="EMBL" id="CP015007">
    <property type="protein sequence ID" value="AMS45123.1"/>
    <property type="molecule type" value="Genomic_DNA"/>
</dbReference>
<keyword evidence="2" id="KW-0614">Plasmid</keyword>
<evidence type="ECO:0000256" key="1">
    <source>
        <dbReference type="SAM" id="SignalP"/>
    </source>
</evidence>
<organism evidence="2 4">
    <name type="scientific">Aminobacter aminovorans</name>
    <name type="common">Chelatobacter heintzii</name>
    <dbReference type="NCBI Taxonomy" id="83263"/>
    <lineage>
        <taxon>Bacteria</taxon>
        <taxon>Pseudomonadati</taxon>
        <taxon>Pseudomonadota</taxon>
        <taxon>Alphaproteobacteria</taxon>
        <taxon>Hyphomicrobiales</taxon>
        <taxon>Phyllobacteriaceae</taxon>
        <taxon>Aminobacter</taxon>
    </lineage>
</organism>
<dbReference type="Proteomes" id="UP000075755">
    <property type="component" value="Plasmid pAA02"/>
</dbReference>
<feature type="signal peptide" evidence="1">
    <location>
        <begin position="1"/>
        <end position="19"/>
    </location>
</feature>
<dbReference type="AlphaFoldDB" id="A0AAC8YVA0"/>
<evidence type="ECO:0000313" key="2">
    <source>
        <dbReference type="EMBL" id="AMS45123.1"/>
    </source>
</evidence>
<feature type="chain" id="PRO_5042267833" evidence="1">
    <location>
        <begin position="20"/>
        <end position="63"/>
    </location>
</feature>
<dbReference type="KEGG" id="aak:AA2016_6222"/>
<keyword evidence="5" id="KW-1185">Reference proteome</keyword>
<reference evidence="3 5" key="2">
    <citation type="submission" date="2020-08" db="EMBL/GenBank/DDBJ databases">
        <title>Genomic Encyclopedia of Type Strains, Phase IV (KMG-IV): sequencing the most valuable type-strain genomes for metagenomic binning, comparative biology and taxonomic classification.</title>
        <authorList>
            <person name="Goeker M."/>
        </authorList>
    </citation>
    <scope>NUCLEOTIDE SEQUENCE [LARGE SCALE GENOMIC DNA]</scope>
    <source>
        <strain evidence="3 5">DSM 10368</strain>
    </source>
</reference>
<evidence type="ECO:0000313" key="4">
    <source>
        <dbReference type="Proteomes" id="UP000075755"/>
    </source>
</evidence>